<comment type="catalytic activity">
    <reaction evidence="5">
        <text>a 2'-deoxyribonucleoside 5'-diphosphate + [thioredoxin]-disulfide + H2O = a ribonucleoside 5'-diphosphate + [thioredoxin]-dithiol</text>
        <dbReference type="Rhea" id="RHEA:23252"/>
        <dbReference type="Rhea" id="RHEA-COMP:10698"/>
        <dbReference type="Rhea" id="RHEA-COMP:10700"/>
        <dbReference type="ChEBI" id="CHEBI:15377"/>
        <dbReference type="ChEBI" id="CHEBI:29950"/>
        <dbReference type="ChEBI" id="CHEBI:50058"/>
        <dbReference type="ChEBI" id="CHEBI:57930"/>
        <dbReference type="ChEBI" id="CHEBI:73316"/>
        <dbReference type="EC" id="1.17.4.1"/>
    </reaction>
</comment>
<dbReference type="GO" id="GO:0000166">
    <property type="term" value="F:nucleotide binding"/>
    <property type="evidence" value="ECO:0007669"/>
    <property type="project" value="UniProtKB-KW"/>
</dbReference>
<proteinExistence type="inferred from homology"/>
<evidence type="ECO:0000313" key="7">
    <source>
        <dbReference type="EMBL" id="KRR21317.1"/>
    </source>
</evidence>
<reference evidence="7 8" key="1">
    <citation type="submission" date="2014-03" db="EMBL/GenBank/DDBJ databases">
        <title>Bradyrhizobium valentinum sp. nov., isolated from effective nodules of Lupinus mariae-josephae, a lupine endemic of basic-lime soils in Eastern Spain.</title>
        <authorList>
            <person name="Duran D."/>
            <person name="Rey L."/>
            <person name="Navarro A."/>
            <person name="Busquets A."/>
            <person name="Imperial J."/>
            <person name="Ruiz-Argueso T."/>
        </authorList>
    </citation>
    <scope>NUCLEOTIDE SEQUENCE [LARGE SCALE GENOMIC DNA]</scope>
    <source>
        <strain evidence="7 8">CCBAU 23086</strain>
    </source>
</reference>
<accession>A0A0R3MTM8</accession>
<keyword evidence="3" id="KW-0237">DNA synthesis</keyword>
<comment type="caution">
    <text evidence="7">The sequence shown here is derived from an EMBL/GenBank/DDBJ whole genome shotgun (WGS) entry which is preliminary data.</text>
</comment>
<keyword evidence="4" id="KW-0547">Nucleotide-binding</keyword>
<organism evidence="7 8">
    <name type="scientific">Bradyrhizobium lablabi</name>
    <dbReference type="NCBI Taxonomy" id="722472"/>
    <lineage>
        <taxon>Bacteria</taxon>
        <taxon>Pseudomonadati</taxon>
        <taxon>Pseudomonadota</taxon>
        <taxon>Alphaproteobacteria</taxon>
        <taxon>Hyphomicrobiales</taxon>
        <taxon>Nitrobacteraceae</taxon>
        <taxon>Bradyrhizobium</taxon>
    </lineage>
</organism>
<protein>
    <recommendedName>
        <fullName evidence="2">ribonucleoside-diphosphate reductase</fullName>
        <ecNumber evidence="2">1.17.4.1</ecNumber>
    </recommendedName>
</protein>
<gene>
    <name evidence="7" type="ORF">CQ14_06620</name>
</gene>
<dbReference type="EMBL" id="LLYB01000081">
    <property type="protein sequence ID" value="KRR21317.1"/>
    <property type="molecule type" value="Genomic_DNA"/>
</dbReference>
<dbReference type="GO" id="GO:0071897">
    <property type="term" value="P:DNA biosynthetic process"/>
    <property type="evidence" value="ECO:0007669"/>
    <property type="project" value="UniProtKB-KW"/>
</dbReference>
<evidence type="ECO:0000256" key="2">
    <source>
        <dbReference type="ARBA" id="ARBA00012274"/>
    </source>
</evidence>
<evidence type="ECO:0000256" key="4">
    <source>
        <dbReference type="ARBA" id="ARBA00022741"/>
    </source>
</evidence>
<sequence>MPDRHVMPMRRRAETFGIQFCGFEYTVTVGYFETGAVGEAFITGGKSGQAIEAIARDAAVLLSLALQFGMPLEMIRHAITRDSQGHPSSILGAVVDRLMEAAA</sequence>
<dbReference type="EC" id="1.17.4.1" evidence="2"/>
<feature type="domain" description="TSCPD" evidence="6">
    <location>
        <begin position="15"/>
        <end position="101"/>
    </location>
</feature>
<evidence type="ECO:0000256" key="5">
    <source>
        <dbReference type="ARBA" id="ARBA00047754"/>
    </source>
</evidence>
<evidence type="ECO:0000256" key="1">
    <source>
        <dbReference type="ARBA" id="ARBA00007405"/>
    </source>
</evidence>
<dbReference type="Pfam" id="PF12637">
    <property type="entry name" value="TSCPD"/>
    <property type="match status" value="1"/>
</dbReference>
<dbReference type="GO" id="GO:0004748">
    <property type="term" value="F:ribonucleoside-diphosphate reductase activity, thioredoxin disulfide as acceptor"/>
    <property type="evidence" value="ECO:0007669"/>
    <property type="project" value="UniProtKB-EC"/>
</dbReference>
<name>A0A0R3MTM8_9BRAD</name>
<dbReference type="AlphaFoldDB" id="A0A0R3MTM8"/>
<evidence type="ECO:0000313" key="8">
    <source>
        <dbReference type="Proteomes" id="UP000051660"/>
    </source>
</evidence>
<dbReference type="InterPro" id="IPR024434">
    <property type="entry name" value="TSCPD_dom"/>
</dbReference>
<comment type="similarity">
    <text evidence="1">Belongs to the ribonucleoside diphosphate reductase class-2 family.</text>
</comment>
<evidence type="ECO:0000256" key="3">
    <source>
        <dbReference type="ARBA" id="ARBA00022634"/>
    </source>
</evidence>
<dbReference type="Proteomes" id="UP000051660">
    <property type="component" value="Unassembled WGS sequence"/>
</dbReference>
<evidence type="ECO:0000259" key="6">
    <source>
        <dbReference type="Pfam" id="PF12637"/>
    </source>
</evidence>